<dbReference type="Pfam" id="PF21047">
    <property type="entry name" value="HEAT_Maestro"/>
    <property type="match status" value="1"/>
</dbReference>
<gene>
    <name evidence="6" type="primary">LOC113989372</name>
</gene>
<dbReference type="GO" id="GO:0005737">
    <property type="term" value="C:cytoplasm"/>
    <property type="evidence" value="ECO:0007669"/>
    <property type="project" value="TreeGrafter"/>
</dbReference>
<organism evidence="5 6">
    <name type="scientific">Pipra filicauda</name>
    <name type="common">Wire-tailed manakin</name>
    <dbReference type="NCBI Taxonomy" id="649802"/>
    <lineage>
        <taxon>Eukaryota</taxon>
        <taxon>Metazoa</taxon>
        <taxon>Chordata</taxon>
        <taxon>Craniata</taxon>
        <taxon>Vertebrata</taxon>
        <taxon>Euteleostomi</taxon>
        <taxon>Archelosauria</taxon>
        <taxon>Archosauria</taxon>
        <taxon>Dinosauria</taxon>
        <taxon>Saurischia</taxon>
        <taxon>Theropoda</taxon>
        <taxon>Coelurosauria</taxon>
        <taxon>Aves</taxon>
        <taxon>Neognathae</taxon>
        <taxon>Neoaves</taxon>
        <taxon>Telluraves</taxon>
        <taxon>Australaves</taxon>
        <taxon>Passeriformes</taxon>
        <taxon>Pipridae</taxon>
        <taxon>Pipra</taxon>
    </lineage>
</organism>
<name>A0A7R5KPU7_9PASS</name>
<dbReference type="InterPro" id="IPR048465">
    <property type="entry name" value="Maestro-like_HEAT"/>
</dbReference>
<dbReference type="AlphaFoldDB" id="A0A7R5KPU7"/>
<evidence type="ECO:0000256" key="2">
    <source>
        <dbReference type="SAM" id="MobiDB-lite"/>
    </source>
</evidence>
<evidence type="ECO:0000256" key="1">
    <source>
        <dbReference type="ARBA" id="ARBA00022737"/>
    </source>
</evidence>
<dbReference type="Gene3D" id="1.25.10.10">
    <property type="entry name" value="Leucine-rich Repeat Variant"/>
    <property type="match status" value="1"/>
</dbReference>
<dbReference type="InParanoid" id="A0A7R5KPU7"/>
<dbReference type="InterPro" id="IPR055406">
    <property type="entry name" value="HEAT_Maestro"/>
</dbReference>
<feature type="region of interest" description="Disordered" evidence="2">
    <location>
        <begin position="1"/>
        <end position="84"/>
    </location>
</feature>
<reference evidence="6" key="1">
    <citation type="submission" date="2025-08" db="UniProtKB">
        <authorList>
            <consortium name="RefSeq"/>
        </authorList>
    </citation>
    <scope>IDENTIFICATION</scope>
    <source>
        <tissue evidence="6">Muscle</tissue>
    </source>
</reference>
<dbReference type="RefSeq" id="XP_039239743.1">
    <property type="nucleotide sequence ID" value="XM_039383809.1"/>
</dbReference>
<dbReference type="Pfam" id="PF23227">
    <property type="entry name" value="HEAT_MROH2B_C"/>
    <property type="match status" value="1"/>
</dbReference>
<keyword evidence="1" id="KW-0677">Repeat</keyword>
<feature type="domain" description="Maestro-like HEAT-repeats" evidence="3">
    <location>
        <begin position="110"/>
        <end position="238"/>
    </location>
</feature>
<sequence length="706" mass="80343">MSLCQEPLRLESGMAARPQSVPGQAGVKKEEEGPAVAPSLPSLGQEPSNPDSRMAEGQSNVTGPASPVNEEEEGPGSAPEWPPQKMEEFQPLRADPVAVLTEEQELIRKRFSSRIQTFWKFVKTTEREEMAITAIEGMANSDSYNPEACAAMLNSLVQSDIPNLKRVPTIVAYIYRWLKTNTDLSAEHRLDKSLLKLAQAHPNDVVVTLLCCAPSCDRAAVSMWKVMVSSSRTAEVVLSELPCVLEDWPLHSTCTSEGESKEVFALAATRALWEIIRVPLSPQASFVVPCLFVALLVQVFCSTEQMPSKINFFWRRCRQRHHHPANPNRFAVLTVKALLCRLQLEDVVLAVERKKGWDTLLSTDTHRYAVGLLAREMHRVSRPMREGIARYLLTLFTREESHWRVPAMAFLVEILNCLETEKLVDTILQLMTSHLQSDCKEMRHLVLRGLLMLCKNPLKAKRLQGLTKSLMELLKDVDGELVELTLPVLSKVLLDRDVPIATPIALQLGEALLPLFDNDASRVRLLSIHLFGDMIVYVEKEGKRHLKTCVHQSLLPLFYHLHDENQCVAEASLETLLRATKFLKKRRFMQLLEREQPWRFSECLLSESRRTTDEYRRQSLTYLESSQESMRETAIRFIGLAGQHIRGQQEEFQNICDALVGMTNDISPSISTLADQTLHILRTAPRHRLPFRFQLLQDKLRRIWRR</sequence>
<feature type="compositionally biased region" description="Polar residues" evidence="2">
    <location>
        <begin position="45"/>
        <end position="63"/>
    </location>
</feature>
<evidence type="ECO:0000259" key="4">
    <source>
        <dbReference type="Pfam" id="PF23227"/>
    </source>
</evidence>
<dbReference type="PANTHER" id="PTHR23120:SF42">
    <property type="entry name" value="MAESTRO HEAT-LIKE REPEAT FAMILY MEMBER 3"/>
    <property type="match status" value="1"/>
</dbReference>
<dbReference type="GeneID" id="113989372"/>
<dbReference type="InterPro" id="IPR045206">
    <property type="entry name" value="Maestro_heat-like_prot"/>
</dbReference>
<dbReference type="Proteomes" id="UP000504627">
    <property type="component" value="Unplaced"/>
</dbReference>
<dbReference type="SUPFAM" id="SSF48371">
    <property type="entry name" value="ARM repeat"/>
    <property type="match status" value="1"/>
</dbReference>
<evidence type="ECO:0000313" key="6">
    <source>
        <dbReference type="RefSeq" id="XP_039239743.1"/>
    </source>
</evidence>
<evidence type="ECO:0000259" key="3">
    <source>
        <dbReference type="Pfam" id="PF21047"/>
    </source>
</evidence>
<proteinExistence type="predicted"/>
<dbReference type="InterPro" id="IPR011989">
    <property type="entry name" value="ARM-like"/>
</dbReference>
<protein>
    <submittedName>
        <fullName evidence="6">Maestro heat-like repeat-containing protein family member 1 isoform X1</fullName>
    </submittedName>
</protein>
<dbReference type="PANTHER" id="PTHR23120">
    <property type="entry name" value="MAESTRO-RELATED HEAT DOMAIN-CONTAINING"/>
    <property type="match status" value="1"/>
</dbReference>
<dbReference type="InterPro" id="IPR016024">
    <property type="entry name" value="ARM-type_fold"/>
</dbReference>
<feature type="domain" description="Maestro/Maestro-like HEAT-repeats" evidence="4">
    <location>
        <begin position="427"/>
        <end position="681"/>
    </location>
</feature>
<evidence type="ECO:0000313" key="5">
    <source>
        <dbReference type="Proteomes" id="UP000504627"/>
    </source>
</evidence>
<accession>A0A7R5KPU7</accession>
<keyword evidence="5" id="KW-1185">Reference proteome</keyword>